<sequence length="241" mass="26494">MFNEELDLGEPAEDREGGRAFRKPDGAANFPCRAKQEVKEAKKAEADTPAPPPWATSRPPGAPSAFMNKTKLEGSGAVSGPAPVVPEQEQTLSSVHRLMSQGEPTVFQHHQRPFGSTPILQRQCPIPSGPTPESSPTMPQIQSSHPPQPQPLKPQNQPPHPGTETQGVSSVSFLEHQVPVENQNKTRPLLLEEQPLLLQDLLDQERQEQQQQKQMQALIRQRSGSESGFSNVGKTRIHQTI</sequence>
<evidence type="ECO:0000256" key="1">
    <source>
        <dbReference type="SAM" id="MobiDB-lite"/>
    </source>
</evidence>
<feature type="compositionally biased region" description="Pro residues" evidence="1">
    <location>
        <begin position="146"/>
        <end position="161"/>
    </location>
</feature>
<feature type="region of interest" description="Disordered" evidence="1">
    <location>
        <begin position="1"/>
        <end position="188"/>
    </location>
</feature>
<accession>A0ABU7D2U9</accession>
<protein>
    <submittedName>
        <fullName evidence="2">Uncharacterized protein</fullName>
    </submittedName>
</protein>
<proteinExistence type="predicted"/>
<comment type="caution">
    <text evidence="2">The sequence shown here is derived from an EMBL/GenBank/DDBJ whole genome shotgun (WGS) entry which is preliminary data.</text>
</comment>
<evidence type="ECO:0000313" key="2">
    <source>
        <dbReference type="EMBL" id="MED6268805.1"/>
    </source>
</evidence>
<feature type="compositionally biased region" description="Polar residues" evidence="1">
    <location>
        <begin position="163"/>
        <end position="172"/>
    </location>
</feature>
<evidence type="ECO:0000313" key="3">
    <source>
        <dbReference type="Proteomes" id="UP001352852"/>
    </source>
</evidence>
<name>A0ABU7D2U9_9TELE</name>
<feature type="compositionally biased region" description="Basic and acidic residues" evidence="1">
    <location>
        <begin position="34"/>
        <end position="46"/>
    </location>
</feature>
<feature type="compositionally biased region" description="Basic and acidic residues" evidence="1">
    <location>
        <begin position="12"/>
        <end position="25"/>
    </location>
</feature>
<feature type="compositionally biased region" description="Acidic residues" evidence="1">
    <location>
        <begin position="1"/>
        <end position="11"/>
    </location>
</feature>
<keyword evidence="3" id="KW-1185">Reference proteome</keyword>
<organism evidence="2 3">
    <name type="scientific">Characodon lateralis</name>
    <dbReference type="NCBI Taxonomy" id="208331"/>
    <lineage>
        <taxon>Eukaryota</taxon>
        <taxon>Metazoa</taxon>
        <taxon>Chordata</taxon>
        <taxon>Craniata</taxon>
        <taxon>Vertebrata</taxon>
        <taxon>Euteleostomi</taxon>
        <taxon>Actinopterygii</taxon>
        <taxon>Neopterygii</taxon>
        <taxon>Teleostei</taxon>
        <taxon>Neoteleostei</taxon>
        <taxon>Acanthomorphata</taxon>
        <taxon>Ovalentaria</taxon>
        <taxon>Atherinomorphae</taxon>
        <taxon>Cyprinodontiformes</taxon>
        <taxon>Goodeidae</taxon>
        <taxon>Characodon</taxon>
    </lineage>
</organism>
<gene>
    <name evidence="2" type="ORF">CHARACLAT_026248</name>
</gene>
<dbReference type="Proteomes" id="UP001352852">
    <property type="component" value="Unassembled WGS sequence"/>
</dbReference>
<dbReference type="EMBL" id="JAHUTJ010011338">
    <property type="protein sequence ID" value="MED6268805.1"/>
    <property type="molecule type" value="Genomic_DNA"/>
</dbReference>
<reference evidence="2 3" key="1">
    <citation type="submission" date="2021-06" db="EMBL/GenBank/DDBJ databases">
        <authorList>
            <person name="Palmer J.M."/>
        </authorList>
    </citation>
    <scope>NUCLEOTIDE SEQUENCE [LARGE SCALE GENOMIC DNA]</scope>
    <source>
        <strain evidence="2 3">CL_MEX2019</strain>
        <tissue evidence="2">Muscle</tissue>
    </source>
</reference>
<feature type="region of interest" description="Disordered" evidence="1">
    <location>
        <begin position="202"/>
        <end position="241"/>
    </location>
</feature>
<feature type="compositionally biased region" description="Polar residues" evidence="1">
    <location>
        <begin position="222"/>
        <end position="241"/>
    </location>
</feature>